<name>A0A1S1HCN4_9SPHN</name>
<sequence length="224" mass="24705">MIDWKRAQQRLGVAADGVPGPITMTALLAFVAGRAADDAIRAMGAMLARQATAYGMTTPERLAEFVAQICNETGGFRRFVENLNYSAEAIQRTWPSRFPTVASAEPFARNPEKLANRVYDRASEGNTQPGDGWRYRGRGALQLTFRGNYRRFGQALGLPLEDAPDLAANPATSVLIALHFWRLGKVNDAVDRHDYRQARKITNGGYIGLEEVARLRVRVLGVLA</sequence>
<dbReference type="SUPFAM" id="SSF53955">
    <property type="entry name" value="Lysozyme-like"/>
    <property type="match status" value="1"/>
</dbReference>
<feature type="domain" description="Glycoside hydrolase family 19 catalytic" evidence="1">
    <location>
        <begin position="130"/>
        <end position="183"/>
    </location>
</feature>
<dbReference type="InterPro" id="IPR000726">
    <property type="entry name" value="Glyco_hydro_19_cat"/>
</dbReference>
<organism evidence="2 3">
    <name type="scientific">Edaphosphingomonas haloaromaticamans</name>
    <dbReference type="NCBI Taxonomy" id="653954"/>
    <lineage>
        <taxon>Bacteria</taxon>
        <taxon>Pseudomonadati</taxon>
        <taxon>Pseudomonadota</taxon>
        <taxon>Alphaproteobacteria</taxon>
        <taxon>Sphingomonadales</taxon>
        <taxon>Rhizorhabdaceae</taxon>
        <taxon>Edaphosphingomonas</taxon>
    </lineage>
</organism>
<dbReference type="GO" id="GO:0004568">
    <property type="term" value="F:chitinase activity"/>
    <property type="evidence" value="ECO:0007669"/>
    <property type="project" value="InterPro"/>
</dbReference>
<accession>A0A1S1HCN4</accession>
<dbReference type="OrthoDB" id="3078754at2"/>
<dbReference type="InterPro" id="IPR023346">
    <property type="entry name" value="Lysozyme-like_dom_sf"/>
</dbReference>
<protein>
    <recommendedName>
        <fullName evidence="1">Glycoside hydrolase family 19 catalytic domain-containing protein</fullName>
    </recommendedName>
</protein>
<keyword evidence="3" id="KW-1185">Reference proteome</keyword>
<dbReference type="AlphaFoldDB" id="A0A1S1HCN4"/>
<dbReference type="InterPro" id="IPR052354">
    <property type="entry name" value="Cell_Wall_Dynamics_Protein"/>
</dbReference>
<dbReference type="GO" id="GO:0006032">
    <property type="term" value="P:chitin catabolic process"/>
    <property type="evidence" value="ECO:0007669"/>
    <property type="project" value="InterPro"/>
</dbReference>
<dbReference type="EMBL" id="MIPT01000001">
    <property type="protein sequence ID" value="OHT19895.1"/>
    <property type="molecule type" value="Genomic_DNA"/>
</dbReference>
<dbReference type="Proteomes" id="UP000179467">
    <property type="component" value="Unassembled WGS sequence"/>
</dbReference>
<gene>
    <name evidence="2" type="ORF">BHE75_01888</name>
</gene>
<dbReference type="PANTHER" id="PTHR34408:SF1">
    <property type="entry name" value="GLYCOSYL HYDROLASE FAMILY 19 DOMAIN-CONTAINING PROTEIN HI_1415"/>
    <property type="match status" value="1"/>
</dbReference>
<dbReference type="Pfam" id="PF00182">
    <property type="entry name" value="Glyco_hydro_19"/>
    <property type="match status" value="1"/>
</dbReference>
<evidence type="ECO:0000259" key="1">
    <source>
        <dbReference type="Pfam" id="PF00182"/>
    </source>
</evidence>
<dbReference type="Gene3D" id="1.10.530.10">
    <property type="match status" value="1"/>
</dbReference>
<comment type="caution">
    <text evidence="2">The sequence shown here is derived from an EMBL/GenBank/DDBJ whole genome shotgun (WGS) entry which is preliminary data.</text>
</comment>
<dbReference type="RefSeq" id="WP_070933681.1">
    <property type="nucleotide sequence ID" value="NZ_MIPT01000001.1"/>
</dbReference>
<dbReference type="GO" id="GO:0016998">
    <property type="term" value="P:cell wall macromolecule catabolic process"/>
    <property type="evidence" value="ECO:0007669"/>
    <property type="project" value="InterPro"/>
</dbReference>
<reference evidence="2 3" key="1">
    <citation type="submission" date="2016-09" db="EMBL/GenBank/DDBJ databases">
        <title>Metabolic pathway, cell adaptation mechanisms and a novel monoxygenase revealed through proteogenomic-transcription analysis of a Sphingomonas haloaromaticamans strain degrading the fungicide ortho-phenylphenol.</title>
        <authorList>
            <person name="Perruchon C."/>
            <person name="Papadopoulou E.S."/>
            <person name="Rousidou C."/>
            <person name="Vasileiadis S."/>
            <person name="Tanou G."/>
            <person name="Amoutzias G."/>
            <person name="Molassiotis A."/>
            <person name="Karpouzas D.G."/>
        </authorList>
    </citation>
    <scope>NUCLEOTIDE SEQUENCE [LARGE SCALE GENOMIC DNA]</scope>
    <source>
        <strain evidence="2 3">P3</strain>
    </source>
</reference>
<proteinExistence type="predicted"/>
<evidence type="ECO:0000313" key="2">
    <source>
        <dbReference type="EMBL" id="OHT19895.1"/>
    </source>
</evidence>
<evidence type="ECO:0000313" key="3">
    <source>
        <dbReference type="Proteomes" id="UP000179467"/>
    </source>
</evidence>
<dbReference type="PANTHER" id="PTHR34408">
    <property type="entry name" value="FAMILY PROTEIN, PUTATIVE-RELATED"/>
    <property type="match status" value="1"/>
</dbReference>